<dbReference type="Gene3D" id="2.60.120.200">
    <property type="match status" value="4"/>
</dbReference>
<dbReference type="PROSITE" id="PS50060">
    <property type="entry name" value="MAM_2"/>
    <property type="match status" value="4"/>
</dbReference>
<feature type="domain" description="MAM" evidence="1">
    <location>
        <begin position="1"/>
        <end position="101"/>
    </location>
</feature>
<organism evidence="2 3">
    <name type="scientific">Halocaridina rubra</name>
    <name type="common">Hawaiian red shrimp</name>
    <dbReference type="NCBI Taxonomy" id="373956"/>
    <lineage>
        <taxon>Eukaryota</taxon>
        <taxon>Metazoa</taxon>
        <taxon>Ecdysozoa</taxon>
        <taxon>Arthropoda</taxon>
        <taxon>Crustacea</taxon>
        <taxon>Multicrustacea</taxon>
        <taxon>Malacostraca</taxon>
        <taxon>Eumalacostraca</taxon>
        <taxon>Eucarida</taxon>
        <taxon>Decapoda</taxon>
        <taxon>Pleocyemata</taxon>
        <taxon>Caridea</taxon>
        <taxon>Atyoidea</taxon>
        <taxon>Atyidae</taxon>
        <taxon>Halocaridina</taxon>
    </lineage>
</organism>
<feature type="domain" description="MAM" evidence="1">
    <location>
        <begin position="131"/>
        <end position="279"/>
    </location>
</feature>
<protein>
    <recommendedName>
        <fullName evidence="1">MAM domain-containing protein</fullName>
    </recommendedName>
</protein>
<dbReference type="Pfam" id="PF00629">
    <property type="entry name" value="MAM"/>
    <property type="match status" value="4"/>
</dbReference>
<dbReference type="InterPro" id="IPR013320">
    <property type="entry name" value="ConA-like_dom_sf"/>
</dbReference>
<feature type="domain" description="MAM" evidence="1">
    <location>
        <begin position="448"/>
        <end position="620"/>
    </location>
</feature>
<dbReference type="CDD" id="cd06263">
    <property type="entry name" value="MAM"/>
    <property type="match status" value="2"/>
</dbReference>
<feature type="domain" description="MAM" evidence="1">
    <location>
        <begin position="282"/>
        <end position="446"/>
    </location>
</feature>
<evidence type="ECO:0000259" key="1">
    <source>
        <dbReference type="PROSITE" id="PS50060"/>
    </source>
</evidence>
<dbReference type="InterPro" id="IPR000998">
    <property type="entry name" value="MAM_dom"/>
</dbReference>
<dbReference type="EMBL" id="JAXCGZ010017014">
    <property type="protein sequence ID" value="KAK7069140.1"/>
    <property type="molecule type" value="Genomic_DNA"/>
</dbReference>
<dbReference type="PANTHER" id="PTHR23282">
    <property type="entry name" value="APICAL ENDOSOMAL GLYCOPROTEIN PRECURSOR"/>
    <property type="match status" value="1"/>
</dbReference>
<evidence type="ECO:0000313" key="3">
    <source>
        <dbReference type="Proteomes" id="UP001381693"/>
    </source>
</evidence>
<name>A0AAN8WZB5_HALRR</name>
<proteinExistence type="predicted"/>
<evidence type="ECO:0000313" key="2">
    <source>
        <dbReference type="EMBL" id="KAK7069140.1"/>
    </source>
</evidence>
<dbReference type="GO" id="GO:0016020">
    <property type="term" value="C:membrane"/>
    <property type="evidence" value="ECO:0007669"/>
    <property type="project" value="InterPro"/>
</dbReference>
<dbReference type="SMART" id="SM00137">
    <property type="entry name" value="MAM"/>
    <property type="match status" value="3"/>
</dbReference>
<dbReference type="AlphaFoldDB" id="A0AAN8WZB5"/>
<comment type="caution">
    <text evidence="2">The sequence shown here is derived from an EMBL/GenBank/DDBJ whole genome shotgun (WGS) entry which is preliminary data.</text>
</comment>
<dbReference type="InterPro" id="IPR051560">
    <property type="entry name" value="MAM_domain-containing"/>
</dbReference>
<dbReference type="SUPFAM" id="SSF49899">
    <property type="entry name" value="Concanavalin A-like lectins/glucanases"/>
    <property type="match status" value="4"/>
</dbReference>
<keyword evidence="3" id="KW-1185">Reference proteome</keyword>
<dbReference type="Proteomes" id="UP001381693">
    <property type="component" value="Unassembled WGS sequence"/>
</dbReference>
<dbReference type="PANTHER" id="PTHR23282:SF101">
    <property type="entry name" value="MAM DOMAIN-CONTAINING PROTEIN"/>
    <property type="match status" value="1"/>
</dbReference>
<accession>A0AAN8WZB5</accession>
<gene>
    <name evidence="2" type="ORF">SK128_025179</name>
</gene>
<sequence length="656" mass="71708">MSELFAPIMEGERCLTFWYHFYGMEGTTLSAIMQDVDYASLTVLWKMAPTTPLWNSGWQYASTPFASFKKHQLIIEAVLGEGFMGDIAVDDVLVAAGGCAIQPSEARGGVNYTMPSLPTTEPGTTSPPSIYNCDFSVDLCVWTSISGDGTGNQMVWEIHAADNSSNGAYTYLNIGGEDLHLGSRGILNSTAISATTASCLTFFYQLDGTHEINIFIEQGRSLIKVWHLSGPAGSVWIYGQVTLSSDDIFNILIEGARGDTANGAIAIDSIIITDGPCATSGHTCTFEDEGECGWHTEGTPGANDPRWHLEQALYTQVDHTTQTDSGHIYLAMNTWTSSTNTTALATSMVYKTQGSTCIRFFYYSKQGTNATLKMYYVELNVYPYMLDEKIEIWSERVGEISAWMEGSVELSIPLFWLQLEVIFDKADNTSGVAVDDISVRPGSCGARAECNFDDFNLCGWVRKPSQYANWAVSSGPDHTYAEDKGMIMNSKRRSVVHAGDKDAGFLVLETKDEVSGETAIIMSPLLSPAVAVSNCFQFWYSISDTDLAALDVYIMPVDGEAEKVWSVTNIAPLVWHVARVPLGGITQSHFHIAIEGLSIVYQDEGLKLDDFITFVGPCAIWPPEALPLNISGITTTTPVPSITTTQGIMHDSLFRN</sequence>
<reference evidence="2 3" key="1">
    <citation type="submission" date="2023-11" db="EMBL/GenBank/DDBJ databases">
        <title>Halocaridina rubra genome assembly.</title>
        <authorList>
            <person name="Smith C."/>
        </authorList>
    </citation>
    <scope>NUCLEOTIDE SEQUENCE [LARGE SCALE GENOMIC DNA]</scope>
    <source>
        <strain evidence="2">EP-1</strain>
        <tissue evidence="2">Whole</tissue>
    </source>
</reference>